<keyword evidence="3 6" id="KW-0805">Transcription regulation</keyword>
<evidence type="ECO:0000256" key="2">
    <source>
        <dbReference type="ARBA" id="ARBA00022490"/>
    </source>
</evidence>
<feature type="domain" description="TACO1/YebC-like second and third" evidence="7">
    <location>
        <begin position="82"/>
        <end position="238"/>
    </location>
</feature>
<dbReference type="Proteomes" id="UP001366166">
    <property type="component" value="Chromosome"/>
</dbReference>
<dbReference type="InterPro" id="IPR049083">
    <property type="entry name" value="TACO1_YebC_N"/>
</dbReference>
<evidence type="ECO:0000313" key="10">
    <source>
        <dbReference type="Proteomes" id="UP001366166"/>
    </source>
</evidence>
<dbReference type="Gene3D" id="1.10.10.200">
    <property type="match status" value="1"/>
</dbReference>
<accession>A0AAU9F3U2</accession>
<comment type="similarity">
    <text evidence="1 6">Belongs to the TACO1 family.</text>
</comment>
<dbReference type="Pfam" id="PF20772">
    <property type="entry name" value="TACO1_YebC_N"/>
    <property type="match status" value="1"/>
</dbReference>
<evidence type="ECO:0000256" key="5">
    <source>
        <dbReference type="ARBA" id="ARBA00023163"/>
    </source>
</evidence>
<evidence type="ECO:0000259" key="7">
    <source>
        <dbReference type="Pfam" id="PF01709"/>
    </source>
</evidence>
<dbReference type="SUPFAM" id="SSF75625">
    <property type="entry name" value="YebC-like"/>
    <property type="match status" value="1"/>
</dbReference>
<evidence type="ECO:0000256" key="4">
    <source>
        <dbReference type="ARBA" id="ARBA00023125"/>
    </source>
</evidence>
<reference evidence="10" key="1">
    <citation type="journal article" date="2023" name="Arch. Microbiol.">
        <title>Desulfoferula mesophilus gen. nov. sp. nov., a mesophilic sulfate-reducing bacterium isolated from a brackish lake sediment.</title>
        <authorList>
            <person name="Watanabe T."/>
            <person name="Yabe T."/>
            <person name="Tsuji J.M."/>
            <person name="Fukui M."/>
        </authorList>
    </citation>
    <scope>NUCLEOTIDE SEQUENCE [LARGE SCALE GENOMIC DNA]</scope>
    <source>
        <strain evidence="10">12FAK</strain>
    </source>
</reference>
<dbReference type="NCBIfam" id="NF009044">
    <property type="entry name" value="PRK12378.1"/>
    <property type="match status" value="1"/>
</dbReference>
<dbReference type="KEGG" id="dmp:FAK_37030"/>
<feature type="domain" description="TACO1/YebC-like N-terminal" evidence="8">
    <location>
        <begin position="5"/>
        <end position="76"/>
    </location>
</feature>
<comment type="subcellular location">
    <subcellularLocation>
        <location evidence="6">Cytoplasm</location>
    </subcellularLocation>
</comment>
<name>A0AAU9F3U2_9BACT</name>
<dbReference type="InterPro" id="IPR029072">
    <property type="entry name" value="YebC-like"/>
</dbReference>
<protein>
    <recommendedName>
        <fullName evidence="6">Probable transcriptional regulatory protein FAK_37030</fullName>
    </recommendedName>
</protein>
<dbReference type="PANTHER" id="PTHR12532">
    <property type="entry name" value="TRANSLATIONAL ACTIVATOR OF CYTOCHROME C OXIDASE 1"/>
    <property type="match status" value="1"/>
</dbReference>
<dbReference type="FunFam" id="3.30.70.980:FF:000002">
    <property type="entry name" value="Probable transcriptional regulatory protein YebC"/>
    <property type="match status" value="1"/>
</dbReference>
<keyword evidence="2 6" id="KW-0963">Cytoplasm</keyword>
<evidence type="ECO:0000256" key="1">
    <source>
        <dbReference type="ARBA" id="ARBA00008724"/>
    </source>
</evidence>
<evidence type="ECO:0000313" key="9">
    <source>
        <dbReference type="EMBL" id="BEQ16637.1"/>
    </source>
</evidence>
<dbReference type="InterPro" id="IPR017856">
    <property type="entry name" value="Integrase-like_N"/>
</dbReference>
<gene>
    <name evidence="9" type="ORF">FAK_37030</name>
</gene>
<sequence>MSGHSKWSTIKRKKGAADAKRGQIFTRLMREITVAAKQGGGDIEGNPRLRTAVAAAKGQNMPKENIDRAVKKGTGELEGVTYEEILYEGYGPGGVAFLVECLTDNKNRAAADVRHIFTKRGGSLAKAGAVAYLFEAKGIITFDKDAVDEDALMEAALEAGADDVVDEDDVWEVHCTPSAFNPLNEALRAAGLEPIEAEVTKQASTIVEITDKGEAAKAMALMEALDEADDVQNVYSNFDIDESILAELEDE</sequence>
<dbReference type="GO" id="GO:0006355">
    <property type="term" value="P:regulation of DNA-templated transcription"/>
    <property type="evidence" value="ECO:0007669"/>
    <property type="project" value="UniProtKB-UniRule"/>
</dbReference>
<evidence type="ECO:0000256" key="6">
    <source>
        <dbReference type="HAMAP-Rule" id="MF_00693"/>
    </source>
</evidence>
<dbReference type="EMBL" id="AP028679">
    <property type="protein sequence ID" value="BEQ16637.1"/>
    <property type="molecule type" value="Genomic_DNA"/>
</dbReference>
<dbReference type="PANTHER" id="PTHR12532:SF6">
    <property type="entry name" value="TRANSCRIPTIONAL REGULATORY PROTEIN YEBC-RELATED"/>
    <property type="match status" value="1"/>
</dbReference>
<dbReference type="NCBIfam" id="TIGR01033">
    <property type="entry name" value="YebC/PmpR family DNA-binding transcriptional regulator"/>
    <property type="match status" value="1"/>
</dbReference>
<dbReference type="GO" id="GO:0005829">
    <property type="term" value="C:cytosol"/>
    <property type="evidence" value="ECO:0007669"/>
    <property type="project" value="TreeGrafter"/>
</dbReference>
<dbReference type="NCBIfam" id="NF001030">
    <property type="entry name" value="PRK00110.1"/>
    <property type="match status" value="1"/>
</dbReference>
<dbReference type="HAMAP" id="MF_00693">
    <property type="entry name" value="Transcrip_reg_TACO1"/>
    <property type="match status" value="1"/>
</dbReference>
<dbReference type="RefSeq" id="WP_338602755.1">
    <property type="nucleotide sequence ID" value="NZ_AP028679.1"/>
</dbReference>
<dbReference type="InterPro" id="IPR026564">
    <property type="entry name" value="Transcrip_reg_TACO1-like_dom3"/>
</dbReference>
<keyword evidence="10" id="KW-1185">Reference proteome</keyword>
<proteinExistence type="inferred from homology"/>
<organism evidence="9 10">
    <name type="scientific">Desulfoferula mesophila</name>
    <dbReference type="NCBI Taxonomy" id="3058419"/>
    <lineage>
        <taxon>Bacteria</taxon>
        <taxon>Pseudomonadati</taxon>
        <taxon>Thermodesulfobacteriota</taxon>
        <taxon>Desulfarculia</taxon>
        <taxon>Desulfarculales</taxon>
        <taxon>Desulfarculaceae</taxon>
        <taxon>Desulfoferula</taxon>
    </lineage>
</organism>
<evidence type="ECO:0000259" key="8">
    <source>
        <dbReference type="Pfam" id="PF20772"/>
    </source>
</evidence>
<keyword evidence="5 6" id="KW-0804">Transcription</keyword>
<dbReference type="AlphaFoldDB" id="A0AAU9F3U2"/>
<keyword evidence="4 6" id="KW-0238">DNA-binding</keyword>
<dbReference type="Pfam" id="PF01709">
    <property type="entry name" value="Transcrip_reg"/>
    <property type="match status" value="1"/>
</dbReference>
<dbReference type="InterPro" id="IPR048300">
    <property type="entry name" value="TACO1_YebC-like_2nd/3rd_dom"/>
</dbReference>
<dbReference type="GO" id="GO:0003677">
    <property type="term" value="F:DNA binding"/>
    <property type="evidence" value="ECO:0007669"/>
    <property type="project" value="UniProtKB-UniRule"/>
</dbReference>
<evidence type="ECO:0000256" key="3">
    <source>
        <dbReference type="ARBA" id="ARBA00023015"/>
    </source>
</evidence>
<dbReference type="FunFam" id="1.10.10.200:FF:000002">
    <property type="entry name" value="Probable transcriptional regulatory protein CLM62_37755"/>
    <property type="match status" value="1"/>
</dbReference>
<dbReference type="InterPro" id="IPR002876">
    <property type="entry name" value="Transcrip_reg_TACO1-like"/>
</dbReference>
<dbReference type="Gene3D" id="3.30.70.980">
    <property type="match status" value="2"/>
</dbReference>